<dbReference type="OrthoDB" id="10664694at2759"/>
<gene>
    <name evidence="2" type="ORF">GOBAR_AA04559</name>
</gene>
<name>A0A2P5YK83_GOSBA</name>
<feature type="region of interest" description="Disordered" evidence="1">
    <location>
        <begin position="1"/>
        <end position="27"/>
    </location>
</feature>
<protein>
    <submittedName>
        <fullName evidence="2">Uncharacterized protein</fullName>
    </submittedName>
</protein>
<sequence>MSSSRGKKATVPTSKKKKGTSSSLGPTAEVHHPFLRFPIRDQEELFQILQAQPLIAGCCINWPVVEQVQLAEAIRALLTTDPWELTVQFRLGGLVRQLSVPEFGTTLGLYTEEFKKENDLHALNRHIYRSPSRCWDTLVLGGAIYSPRRSKASALPPPLRYLHAILAHMIIGQ</sequence>
<feature type="compositionally biased region" description="Basic residues" evidence="1">
    <location>
        <begin position="1"/>
        <end position="19"/>
    </location>
</feature>
<proteinExistence type="predicted"/>
<evidence type="ECO:0000313" key="3">
    <source>
        <dbReference type="Proteomes" id="UP000239757"/>
    </source>
</evidence>
<reference evidence="2 3" key="1">
    <citation type="submission" date="2015-01" db="EMBL/GenBank/DDBJ databases">
        <title>Genome of allotetraploid Gossypium barbadense reveals genomic plasticity and fiber elongation in cotton evolution.</title>
        <authorList>
            <person name="Chen X."/>
            <person name="Liu X."/>
            <person name="Zhao B."/>
            <person name="Zheng H."/>
            <person name="Hu Y."/>
            <person name="Lu G."/>
            <person name="Yang C."/>
            <person name="Chen J."/>
            <person name="Shan C."/>
            <person name="Zhang L."/>
            <person name="Zhou Y."/>
            <person name="Wang L."/>
            <person name="Guo W."/>
            <person name="Bai Y."/>
            <person name="Ruan J."/>
            <person name="Shangguan X."/>
            <person name="Mao Y."/>
            <person name="Jiang J."/>
            <person name="Zhu Y."/>
            <person name="Lei J."/>
            <person name="Kang H."/>
            <person name="Chen S."/>
            <person name="He X."/>
            <person name="Wang R."/>
            <person name="Wang Y."/>
            <person name="Chen J."/>
            <person name="Wang L."/>
            <person name="Yu S."/>
            <person name="Wang B."/>
            <person name="Wei J."/>
            <person name="Song S."/>
            <person name="Lu X."/>
            <person name="Gao Z."/>
            <person name="Gu W."/>
            <person name="Deng X."/>
            <person name="Ma D."/>
            <person name="Wang S."/>
            <person name="Liang W."/>
            <person name="Fang L."/>
            <person name="Cai C."/>
            <person name="Zhu X."/>
            <person name="Zhou B."/>
            <person name="Zhang Y."/>
            <person name="Chen Z."/>
            <person name="Xu S."/>
            <person name="Zhu R."/>
            <person name="Wang S."/>
            <person name="Zhang T."/>
            <person name="Zhao G."/>
        </authorList>
    </citation>
    <scope>NUCLEOTIDE SEQUENCE [LARGE SCALE GENOMIC DNA]</scope>
    <source>
        <strain evidence="3">cv. Xinhai21</strain>
        <tissue evidence="2">Leaf</tissue>
    </source>
</reference>
<dbReference type="Proteomes" id="UP000239757">
    <property type="component" value="Unassembled WGS sequence"/>
</dbReference>
<organism evidence="2 3">
    <name type="scientific">Gossypium barbadense</name>
    <name type="common">Sea Island cotton</name>
    <name type="synonym">Hibiscus barbadensis</name>
    <dbReference type="NCBI Taxonomy" id="3634"/>
    <lineage>
        <taxon>Eukaryota</taxon>
        <taxon>Viridiplantae</taxon>
        <taxon>Streptophyta</taxon>
        <taxon>Embryophyta</taxon>
        <taxon>Tracheophyta</taxon>
        <taxon>Spermatophyta</taxon>
        <taxon>Magnoliopsida</taxon>
        <taxon>eudicotyledons</taxon>
        <taxon>Gunneridae</taxon>
        <taxon>Pentapetalae</taxon>
        <taxon>rosids</taxon>
        <taxon>malvids</taxon>
        <taxon>Malvales</taxon>
        <taxon>Malvaceae</taxon>
        <taxon>Malvoideae</taxon>
        <taxon>Gossypium</taxon>
    </lineage>
</organism>
<dbReference type="EMBL" id="KZ663080">
    <property type="protein sequence ID" value="PPS16016.1"/>
    <property type="molecule type" value="Genomic_DNA"/>
</dbReference>
<evidence type="ECO:0000256" key="1">
    <source>
        <dbReference type="SAM" id="MobiDB-lite"/>
    </source>
</evidence>
<accession>A0A2P5YK83</accession>
<evidence type="ECO:0000313" key="2">
    <source>
        <dbReference type="EMBL" id="PPS16016.1"/>
    </source>
</evidence>
<dbReference type="AlphaFoldDB" id="A0A2P5YK83"/>